<organism evidence="1 2">
    <name type="scientific">Calidifontibacter indicus</name>
    <dbReference type="NCBI Taxonomy" id="419650"/>
    <lineage>
        <taxon>Bacteria</taxon>
        <taxon>Bacillati</taxon>
        <taxon>Actinomycetota</taxon>
        <taxon>Actinomycetes</taxon>
        <taxon>Micrococcales</taxon>
        <taxon>Dermacoccaceae</taxon>
        <taxon>Calidifontibacter</taxon>
    </lineage>
</organism>
<evidence type="ECO:0000313" key="1">
    <source>
        <dbReference type="EMBL" id="REF24634.1"/>
    </source>
</evidence>
<keyword evidence="2" id="KW-1185">Reference proteome</keyword>
<dbReference type="Proteomes" id="UP000256253">
    <property type="component" value="Unassembled WGS sequence"/>
</dbReference>
<name>A0A3D9UFA6_9MICO</name>
<protein>
    <submittedName>
        <fullName evidence="1">Uncharacterized protein DUF4192</fullName>
    </submittedName>
</protein>
<comment type="caution">
    <text evidence="1">The sequence shown here is derived from an EMBL/GenBank/DDBJ whole genome shotgun (WGS) entry which is preliminary data.</text>
</comment>
<proteinExistence type="predicted"/>
<evidence type="ECO:0000313" key="2">
    <source>
        <dbReference type="Proteomes" id="UP000256253"/>
    </source>
</evidence>
<dbReference type="RefSeq" id="WP_115924501.1">
    <property type="nucleotide sequence ID" value="NZ_QTUA01000002.1"/>
</dbReference>
<dbReference type="EMBL" id="QTUA01000002">
    <property type="protein sequence ID" value="REF24634.1"/>
    <property type="molecule type" value="Genomic_DNA"/>
</dbReference>
<dbReference type="AlphaFoldDB" id="A0A3D9UFA6"/>
<accession>A0A3D9UFA6</accession>
<reference evidence="1 2" key="1">
    <citation type="submission" date="2018-08" db="EMBL/GenBank/DDBJ databases">
        <title>Sequencing the genomes of 1000 actinobacteria strains.</title>
        <authorList>
            <person name="Klenk H.-P."/>
        </authorList>
    </citation>
    <scope>NUCLEOTIDE SEQUENCE [LARGE SCALE GENOMIC DNA]</scope>
    <source>
        <strain evidence="1 2">DSM 22967</strain>
    </source>
</reference>
<sequence length="305" mass="31443">MTDNKPNVLTVAAASLIAAQPAMFGVTLENVVTLAGVEGGNVLVGTARLDLAKLDGIDQLAEMTLSTIDVFRTRADIHRLIVTVWNAAGDSDAQAEAMREAALTTGVDTGAFIVTGNELRDCATGKTGQLPGTDDPFVVRARVQTGAPVTPDELRAAWTGHGSITPAESANRVDAVATFLLLIAGKNAADVELAELATALQDKTLRDTLLAESGKGFASLSSTLVEVAGQVGYPVIVDELRKAGARMAPGHRAVFWTMAGIIAHSSGNTVPAAITQTALSAAHADDPTYSLAALASRAISLGLSF</sequence>
<gene>
    <name evidence="1" type="ORF">DFJ65_3420</name>
</gene>